<evidence type="ECO:0000259" key="6">
    <source>
        <dbReference type="Pfam" id="PF00107"/>
    </source>
</evidence>
<feature type="domain" description="Alcohol dehydrogenase-like C-terminal" evidence="6">
    <location>
        <begin position="179"/>
        <end position="305"/>
    </location>
</feature>
<dbReference type="AlphaFoldDB" id="A0A7D6HWW3"/>
<dbReference type="SUPFAM" id="SSF50129">
    <property type="entry name" value="GroES-like"/>
    <property type="match status" value="1"/>
</dbReference>
<dbReference type="InterPro" id="IPR013154">
    <property type="entry name" value="ADH-like_N"/>
</dbReference>
<evidence type="ECO:0000259" key="7">
    <source>
        <dbReference type="Pfam" id="PF08240"/>
    </source>
</evidence>
<dbReference type="InterPro" id="IPR013149">
    <property type="entry name" value="ADH-like_C"/>
</dbReference>
<keyword evidence="2 5" id="KW-0479">Metal-binding</keyword>
<dbReference type="InterPro" id="IPR011032">
    <property type="entry name" value="GroES-like_sf"/>
</dbReference>
<dbReference type="EMBL" id="CP059165">
    <property type="protein sequence ID" value="QLL06515.1"/>
    <property type="molecule type" value="Genomic_DNA"/>
</dbReference>
<dbReference type="Gene3D" id="3.90.180.10">
    <property type="entry name" value="Medium-chain alcohol dehydrogenases, catalytic domain"/>
    <property type="match status" value="1"/>
</dbReference>
<dbReference type="PANTHER" id="PTHR42813:SF2">
    <property type="entry name" value="DEHYDROGENASE, ZINC-CONTAINING, PUTATIVE (AFU_ORTHOLOGUE AFUA_2G02810)-RELATED"/>
    <property type="match status" value="1"/>
</dbReference>
<evidence type="ECO:0000313" key="8">
    <source>
        <dbReference type="EMBL" id="QLL06515.1"/>
    </source>
</evidence>
<sequence>MKALVIHGPQDLRYETVDDPKISDPRDLIIAVKKCGICGSDLHLLHGTLPAPRAAYGVGHEAVGEVVEAGSAVSELKVGDAVMLAASTGCGQCLPCLTGHIKRCEKSRLQVYGVGGGLEGCQAEAVLVPAGDFNAARIPDGVTEEQAILLTDNLPTAYGACLNANIRPGCTVGVVGLGPIGLMAVELAYVMGASRVYAIDLVAERRQIAEQIGAIALVPDEAIEHVKADTKGKMIDCVVEAVGADATVELALGLVRVSGNISILGVSMDIGFKIPSEVFLNGVTIAADYLTEVARHWPDLIPMIQSGRIKPERFITNRSGLADGVEAYKRFERREQGVLKAVLTP</sequence>
<evidence type="ECO:0000256" key="2">
    <source>
        <dbReference type="ARBA" id="ARBA00022723"/>
    </source>
</evidence>
<dbReference type="Pfam" id="PF00107">
    <property type="entry name" value="ADH_zinc_N"/>
    <property type="match status" value="1"/>
</dbReference>
<dbReference type="GO" id="GO:0016491">
    <property type="term" value="F:oxidoreductase activity"/>
    <property type="evidence" value="ECO:0007669"/>
    <property type="project" value="UniProtKB-KW"/>
</dbReference>
<proteinExistence type="inferred from homology"/>
<keyword evidence="9" id="KW-1185">Reference proteome</keyword>
<feature type="domain" description="Alcohol dehydrogenase-like N-terminal" evidence="7">
    <location>
        <begin position="25"/>
        <end position="132"/>
    </location>
</feature>
<comment type="similarity">
    <text evidence="5">Belongs to the zinc-containing alcohol dehydrogenase family.</text>
</comment>
<gene>
    <name evidence="8" type="ORF">H0P51_22700</name>
</gene>
<dbReference type="Gene3D" id="3.40.50.720">
    <property type="entry name" value="NAD(P)-binding Rossmann-like Domain"/>
    <property type="match status" value="1"/>
</dbReference>
<dbReference type="Pfam" id="PF08240">
    <property type="entry name" value="ADH_N"/>
    <property type="match status" value="1"/>
</dbReference>
<dbReference type="GO" id="GO:0008270">
    <property type="term" value="F:zinc ion binding"/>
    <property type="evidence" value="ECO:0007669"/>
    <property type="project" value="InterPro"/>
</dbReference>
<keyword evidence="4" id="KW-0560">Oxidoreductase</keyword>
<reference evidence="8" key="2">
    <citation type="submission" date="2020-07" db="EMBL/GenBank/DDBJ databases">
        <authorList>
            <person name="Yu X."/>
        </authorList>
    </citation>
    <scope>NUCLEOTIDE SEQUENCE [LARGE SCALE GENOMIC DNA]</scope>
    <source>
        <strain evidence="8">24T</strain>
    </source>
</reference>
<dbReference type="PROSITE" id="PS00059">
    <property type="entry name" value="ADH_ZINC"/>
    <property type="match status" value="1"/>
</dbReference>
<evidence type="ECO:0000256" key="1">
    <source>
        <dbReference type="ARBA" id="ARBA00001947"/>
    </source>
</evidence>
<keyword evidence="3 5" id="KW-0862">Zinc</keyword>
<organism evidence="8 9">
    <name type="scientific">Mycobacterium vicinigordonae</name>
    <dbReference type="NCBI Taxonomy" id="1719132"/>
    <lineage>
        <taxon>Bacteria</taxon>
        <taxon>Bacillati</taxon>
        <taxon>Actinomycetota</taxon>
        <taxon>Actinomycetes</taxon>
        <taxon>Mycobacteriales</taxon>
        <taxon>Mycobacteriaceae</taxon>
        <taxon>Mycobacterium</taxon>
    </lineage>
</organism>
<dbReference type="Proteomes" id="UP000510682">
    <property type="component" value="Chromosome"/>
</dbReference>
<reference evidence="8" key="1">
    <citation type="submission" date="2020-07" db="EMBL/GenBank/DDBJ databases">
        <title>Description of Mycobacterium gordonae subsp. intergordonae subsp.nov. and Mycobacterium gordonae subsp. gordonae subsp. nov.</title>
        <authorList>
            <person name="Huang H."/>
        </authorList>
    </citation>
    <scope>NUCLEOTIDE SEQUENCE [LARGE SCALE GENOMIC DNA]</scope>
    <source>
        <strain evidence="8">24T</strain>
    </source>
</reference>
<dbReference type="InterPro" id="IPR002328">
    <property type="entry name" value="ADH_Zn_CS"/>
</dbReference>
<evidence type="ECO:0000256" key="3">
    <source>
        <dbReference type="ARBA" id="ARBA00022833"/>
    </source>
</evidence>
<dbReference type="RefSeq" id="WP_180915094.1">
    <property type="nucleotide sequence ID" value="NZ_CP059165.1"/>
</dbReference>
<dbReference type="KEGG" id="mgor:H0P51_22700"/>
<evidence type="ECO:0000256" key="4">
    <source>
        <dbReference type="ARBA" id="ARBA00023002"/>
    </source>
</evidence>
<dbReference type="PANTHER" id="PTHR42813">
    <property type="entry name" value="ZINC-TYPE ALCOHOL DEHYDROGENASE-LIKE"/>
    <property type="match status" value="1"/>
</dbReference>
<protein>
    <submittedName>
        <fullName evidence="8">Alcohol dehydrogenase catalytic domain-containing protein</fullName>
    </submittedName>
</protein>
<accession>A0A7D6HWW3</accession>
<dbReference type="SUPFAM" id="SSF51735">
    <property type="entry name" value="NAD(P)-binding Rossmann-fold domains"/>
    <property type="match status" value="1"/>
</dbReference>
<name>A0A7D6HWW3_9MYCO</name>
<comment type="cofactor">
    <cofactor evidence="1 5">
        <name>Zn(2+)</name>
        <dbReference type="ChEBI" id="CHEBI:29105"/>
    </cofactor>
</comment>
<evidence type="ECO:0000313" key="9">
    <source>
        <dbReference type="Proteomes" id="UP000510682"/>
    </source>
</evidence>
<evidence type="ECO:0000256" key="5">
    <source>
        <dbReference type="RuleBase" id="RU361277"/>
    </source>
</evidence>
<dbReference type="InterPro" id="IPR036291">
    <property type="entry name" value="NAD(P)-bd_dom_sf"/>
</dbReference>